<evidence type="ECO:0000313" key="3">
    <source>
        <dbReference type="Proteomes" id="UP000225548"/>
    </source>
</evidence>
<reference evidence="2 3" key="1">
    <citation type="submission" date="2017-10" db="EMBL/GenBank/DDBJ databases">
        <title>Sequencing the genomes of 1000 actinobacteria strains.</title>
        <authorList>
            <person name="Klenk H.-P."/>
        </authorList>
    </citation>
    <scope>NUCLEOTIDE SEQUENCE [LARGE SCALE GENOMIC DNA]</scope>
    <source>
        <strain evidence="2 3">DSM 18966</strain>
    </source>
</reference>
<dbReference type="Pfam" id="PF03756">
    <property type="entry name" value="AfsA"/>
    <property type="match status" value="1"/>
</dbReference>
<proteinExistence type="predicted"/>
<dbReference type="OrthoDB" id="7838374at2"/>
<keyword evidence="3" id="KW-1185">Reference proteome</keyword>
<protein>
    <submittedName>
        <fullName evidence="2">A-factor biosynthesis hotdog protein</fullName>
    </submittedName>
</protein>
<comment type="caution">
    <text evidence="2">The sequence shown here is derived from an EMBL/GenBank/DDBJ whole genome shotgun (WGS) entry which is preliminary data.</text>
</comment>
<dbReference type="Proteomes" id="UP000225548">
    <property type="component" value="Unassembled WGS sequence"/>
</dbReference>
<dbReference type="AlphaFoldDB" id="A0A2A9E8A4"/>
<evidence type="ECO:0000313" key="2">
    <source>
        <dbReference type="EMBL" id="PFG34791.1"/>
    </source>
</evidence>
<dbReference type="InterPro" id="IPR005509">
    <property type="entry name" value="AfsA_hotdog_dom"/>
</dbReference>
<gene>
    <name evidence="2" type="ORF">ATL42_2714</name>
</gene>
<accession>A0A2A9E8A4</accession>
<dbReference type="EMBL" id="PDJG01000001">
    <property type="protein sequence ID" value="PFG34791.1"/>
    <property type="molecule type" value="Genomic_DNA"/>
</dbReference>
<feature type="domain" description="A-factor biosynthesis hotdog" evidence="1">
    <location>
        <begin position="40"/>
        <end position="176"/>
    </location>
</feature>
<evidence type="ECO:0000259" key="1">
    <source>
        <dbReference type="Pfam" id="PF03756"/>
    </source>
</evidence>
<sequence>MTLHSQVPLTARYYHRMTHEATSWRDTHNPTFDRPVDRSMVHRRAAAEVFLTGAHQISQREWAFDVQISRGHVLVPPHTSEIPLTLCIEALRQMGLYMAHSGYAIPTDWAFTLQKTTFAWLPDARVAFPEFGPLELTTHLVVTGETLRKGTVSGLEASLEFYVGTEKVAVGTGELRCISPVHYRALRRGAPAPHDVVRRYDPTPVRELRETPDGYLGLVGYNHANPFFFDHPVDHVPGMLLLHTMTHLFDLTFPLLTARSVDLTCDSFPEFDPPVSFRTVRGADGTTLDVVFSQNGREIAEGRVTGINASSIAGDSTLPGIDAGDPSPVVQGAVL</sequence>
<name>A0A2A9E8A4_9MICO</name>
<organism evidence="2 3">
    <name type="scientific">Sanguibacter antarcticus</name>
    <dbReference type="NCBI Taxonomy" id="372484"/>
    <lineage>
        <taxon>Bacteria</taxon>
        <taxon>Bacillati</taxon>
        <taxon>Actinomycetota</taxon>
        <taxon>Actinomycetes</taxon>
        <taxon>Micrococcales</taxon>
        <taxon>Sanguibacteraceae</taxon>
        <taxon>Sanguibacter</taxon>
    </lineage>
</organism>